<dbReference type="Proteomes" id="UP000288805">
    <property type="component" value="Unassembled WGS sequence"/>
</dbReference>
<protein>
    <submittedName>
        <fullName evidence="1">Uncharacterized protein</fullName>
    </submittedName>
</protein>
<dbReference type="EMBL" id="QGNW01000153">
    <property type="protein sequence ID" value="RVW90644.1"/>
    <property type="molecule type" value="Genomic_DNA"/>
</dbReference>
<name>A0A438I1Q2_VITVI</name>
<evidence type="ECO:0000313" key="2">
    <source>
        <dbReference type="Proteomes" id="UP000288805"/>
    </source>
</evidence>
<reference evidence="1 2" key="1">
    <citation type="journal article" date="2018" name="PLoS Genet.">
        <title>Population sequencing reveals clonal diversity and ancestral inbreeding in the grapevine cultivar Chardonnay.</title>
        <authorList>
            <person name="Roach M.J."/>
            <person name="Johnson D.L."/>
            <person name="Bohlmann J."/>
            <person name="van Vuuren H.J."/>
            <person name="Jones S.J."/>
            <person name="Pretorius I.S."/>
            <person name="Schmidt S.A."/>
            <person name="Borneman A.R."/>
        </authorList>
    </citation>
    <scope>NUCLEOTIDE SEQUENCE [LARGE SCALE GENOMIC DNA]</scope>
    <source>
        <strain evidence="2">cv. Chardonnay</strain>
        <tissue evidence="1">Leaf</tissue>
    </source>
</reference>
<organism evidence="1 2">
    <name type="scientific">Vitis vinifera</name>
    <name type="common">Grape</name>
    <dbReference type="NCBI Taxonomy" id="29760"/>
    <lineage>
        <taxon>Eukaryota</taxon>
        <taxon>Viridiplantae</taxon>
        <taxon>Streptophyta</taxon>
        <taxon>Embryophyta</taxon>
        <taxon>Tracheophyta</taxon>
        <taxon>Spermatophyta</taxon>
        <taxon>Magnoliopsida</taxon>
        <taxon>eudicotyledons</taxon>
        <taxon>Gunneridae</taxon>
        <taxon>Pentapetalae</taxon>
        <taxon>rosids</taxon>
        <taxon>Vitales</taxon>
        <taxon>Vitaceae</taxon>
        <taxon>Viteae</taxon>
        <taxon>Vitis</taxon>
    </lineage>
</organism>
<sequence length="35" mass="3993">MTFSSHPEEDVKDWTLDVLTDALTRVEESVKRGSN</sequence>
<evidence type="ECO:0000313" key="1">
    <source>
        <dbReference type="EMBL" id="RVW90644.1"/>
    </source>
</evidence>
<gene>
    <name evidence="1" type="ORF">CK203_038773</name>
</gene>
<proteinExistence type="predicted"/>
<dbReference type="AlphaFoldDB" id="A0A438I1Q2"/>
<comment type="caution">
    <text evidence="1">The sequence shown here is derived from an EMBL/GenBank/DDBJ whole genome shotgun (WGS) entry which is preliminary data.</text>
</comment>
<accession>A0A438I1Q2</accession>